<dbReference type="PROSITE" id="PS51462">
    <property type="entry name" value="NUDIX"/>
    <property type="match status" value="1"/>
</dbReference>
<evidence type="ECO:0000259" key="2">
    <source>
        <dbReference type="PROSITE" id="PS51462"/>
    </source>
</evidence>
<proteinExistence type="inferred from homology"/>
<comment type="similarity">
    <text evidence="1">Belongs to the Nudix hydrolase family.</text>
</comment>
<dbReference type="Pfam" id="PF00293">
    <property type="entry name" value="NUDIX"/>
    <property type="match status" value="1"/>
</dbReference>
<dbReference type="CDD" id="cd03674">
    <property type="entry name" value="NUDIX_Hydrolase"/>
    <property type="match status" value="1"/>
</dbReference>
<dbReference type="PANTHER" id="PTHR43736">
    <property type="entry name" value="ADP-RIBOSE PYROPHOSPHATASE"/>
    <property type="match status" value="1"/>
</dbReference>
<dbReference type="STRING" id="490629.SAMN05216266_13530"/>
<name>A0A1I1CN55_9PSEU</name>
<dbReference type="PANTHER" id="PTHR43736:SF1">
    <property type="entry name" value="DIHYDRONEOPTERIN TRIPHOSPHATE DIPHOSPHATASE"/>
    <property type="match status" value="1"/>
</dbReference>
<organism evidence="3 4">
    <name type="scientific">Amycolatopsis marina</name>
    <dbReference type="NCBI Taxonomy" id="490629"/>
    <lineage>
        <taxon>Bacteria</taxon>
        <taxon>Bacillati</taxon>
        <taxon>Actinomycetota</taxon>
        <taxon>Actinomycetes</taxon>
        <taxon>Pseudonocardiales</taxon>
        <taxon>Pseudonocardiaceae</taxon>
        <taxon>Amycolatopsis</taxon>
    </lineage>
</organism>
<dbReference type="Proteomes" id="UP000243799">
    <property type="component" value="Unassembled WGS sequence"/>
</dbReference>
<dbReference type="SUPFAM" id="SSF55811">
    <property type="entry name" value="Nudix"/>
    <property type="match status" value="1"/>
</dbReference>
<sequence>MVTGPARLHTDALSTLEAWRPATAAQESLRQSYLGFISAREDACARECAPGHVTASAVVLDEPGERVLLTLHPRVGRWLQLGGHCEPEDTTLAGAALREAHEESGMADLVIDPTPVHLDVHPITCSLGVPTRHFDVRFVVRAPRHAQPVRSTESDDLRWWPISALPPGSTDLTEMIASATEVADSVFVPESHFPGKVR</sequence>
<evidence type="ECO:0000256" key="1">
    <source>
        <dbReference type="ARBA" id="ARBA00005582"/>
    </source>
</evidence>
<accession>A0A1I1CN55</accession>
<feature type="domain" description="Nudix hydrolase" evidence="2">
    <location>
        <begin position="50"/>
        <end position="183"/>
    </location>
</feature>
<reference evidence="4" key="1">
    <citation type="submission" date="2016-10" db="EMBL/GenBank/DDBJ databases">
        <authorList>
            <person name="Varghese N."/>
            <person name="Submissions S."/>
        </authorList>
    </citation>
    <scope>NUCLEOTIDE SEQUENCE [LARGE SCALE GENOMIC DNA]</scope>
    <source>
        <strain evidence="4">CGMCC 4.3568</strain>
    </source>
</reference>
<keyword evidence="4" id="KW-1185">Reference proteome</keyword>
<dbReference type="InterPro" id="IPR015797">
    <property type="entry name" value="NUDIX_hydrolase-like_dom_sf"/>
</dbReference>
<gene>
    <name evidence="3" type="ORF">SAMN05216266_13530</name>
</gene>
<dbReference type="AlphaFoldDB" id="A0A1I1CN55"/>
<dbReference type="EMBL" id="FOKG01000035">
    <property type="protein sequence ID" value="SFB63492.1"/>
    <property type="molecule type" value="Genomic_DNA"/>
</dbReference>
<evidence type="ECO:0000313" key="4">
    <source>
        <dbReference type="Proteomes" id="UP000243799"/>
    </source>
</evidence>
<dbReference type="Gene3D" id="3.90.79.10">
    <property type="entry name" value="Nucleoside Triphosphate Pyrophosphohydrolase"/>
    <property type="match status" value="1"/>
</dbReference>
<protein>
    <submittedName>
        <fullName evidence="3">8-oxo-dGTP pyrophosphatase MutT, NUDIX family</fullName>
    </submittedName>
</protein>
<evidence type="ECO:0000313" key="3">
    <source>
        <dbReference type="EMBL" id="SFB63492.1"/>
    </source>
</evidence>
<dbReference type="InterPro" id="IPR000086">
    <property type="entry name" value="NUDIX_hydrolase_dom"/>
</dbReference>